<dbReference type="EMBL" id="BLAD01000038">
    <property type="protein sequence ID" value="GER99109.1"/>
    <property type="molecule type" value="Genomic_DNA"/>
</dbReference>
<protein>
    <submittedName>
        <fullName evidence="1">Uncharacterized protein</fullName>
    </submittedName>
</protein>
<gene>
    <name evidence="1" type="ORF">Acor_11730</name>
</gene>
<accession>A0A5M3VT99</accession>
<evidence type="ECO:0000313" key="2">
    <source>
        <dbReference type="Proteomes" id="UP000334990"/>
    </source>
</evidence>
<evidence type="ECO:0000313" key="1">
    <source>
        <dbReference type="EMBL" id="GER99109.1"/>
    </source>
</evidence>
<organism evidence="1 2">
    <name type="scientific">Acrocarpospora corrugata</name>
    <dbReference type="NCBI Taxonomy" id="35763"/>
    <lineage>
        <taxon>Bacteria</taxon>
        <taxon>Bacillati</taxon>
        <taxon>Actinomycetota</taxon>
        <taxon>Actinomycetes</taxon>
        <taxon>Streptosporangiales</taxon>
        <taxon>Streptosporangiaceae</taxon>
        <taxon>Acrocarpospora</taxon>
    </lineage>
</organism>
<dbReference type="AlphaFoldDB" id="A0A5M3VT99"/>
<sequence>MSDGQELLTSALTQRAGVFRVTEKAEKDSDSACVPGSKQRFFRAQGNFQRPGSQSPGTAAGLVRSALLVMNYDQLVDDLDFRDEDLSVVVLHKPESAVTFMVATRNTEPNILIVGKTDCFKPEE</sequence>
<reference evidence="1 2" key="1">
    <citation type="submission" date="2019-10" db="EMBL/GenBank/DDBJ databases">
        <title>Whole genome shotgun sequence of Acrocarpospora corrugata NBRC 13972.</title>
        <authorList>
            <person name="Ichikawa N."/>
            <person name="Kimura A."/>
            <person name="Kitahashi Y."/>
            <person name="Komaki H."/>
            <person name="Oguchi A."/>
        </authorList>
    </citation>
    <scope>NUCLEOTIDE SEQUENCE [LARGE SCALE GENOMIC DNA]</scope>
    <source>
        <strain evidence="1 2">NBRC 13972</strain>
    </source>
</reference>
<keyword evidence="2" id="KW-1185">Reference proteome</keyword>
<comment type="caution">
    <text evidence="1">The sequence shown here is derived from an EMBL/GenBank/DDBJ whole genome shotgun (WGS) entry which is preliminary data.</text>
</comment>
<proteinExistence type="predicted"/>
<name>A0A5M3VT99_9ACTN</name>
<dbReference type="Proteomes" id="UP000334990">
    <property type="component" value="Unassembled WGS sequence"/>
</dbReference>